<evidence type="ECO:0000256" key="9">
    <source>
        <dbReference type="SAM" id="MobiDB-lite"/>
    </source>
</evidence>
<dbReference type="EC" id="2.3.2.27" evidence="2"/>
<dbReference type="EMBL" id="GBRH01216080">
    <property type="protein sequence ID" value="JAD81815.1"/>
    <property type="molecule type" value="Transcribed_RNA"/>
</dbReference>
<dbReference type="Pfam" id="PF13639">
    <property type="entry name" value="zf-RING_2"/>
    <property type="match status" value="1"/>
</dbReference>
<sequence length="504" mass="54552">MRPRSDAPNGALSSGYGSATMRSNDLPSSSYTGQSHTQQIVAPGTLHASYAGYPHAGSSSSTYAPHDSQHLPALSYPHRSEDNFIPSSHVDDRRVAHKRRNPIIHPMDGASFGDFYAADSSNAQFSHYMPPNPIPAPESCPPPSNLGSRHWSEHHFGSHRGSQRNVRGRIDHNSVHLGHNPALAFSSSSTHGPPHHANAVAPSLSTAMPQDRAPFSIPPRVAPPGTDGNSNMAFRERPYYPALPRTNISAPMPTLPGSSDNVPFAHGGYAPRTAPHNTIHTYPAPAFSASSNSGAISYEPAIPSYPPIRNYPPATSAASSSVQPFEAASSSRHQLGHVTLGPSGSARSRRLRDTYRGFHPLMIEENNLGRSAAERFMMLDQLIIDESREASDPHRDMRLDIDDMSYEELLALEERIGNVNTGLADEKISSCLMEVACCSYVRTQNDKENASCVICLEECKLKDSLGRLKCGHDFHADCIKKWLQVKNACPVCKAAAADDSGGTK</sequence>
<dbReference type="GO" id="GO:0061630">
    <property type="term" value="F:ubiquitin protein ligase activity"/>
    <property type="evidence" value="ECO:0007669"/>
    <property type="project" value="UniProtKB-EC"/>
</dbReference>
<comment type="catalytic activity">
    <reaction evidence="1">
        <text>S-ubiquitinyl-[E2 ubiquitin-conjugating enzyme]-L-cysteine + [acceptor protein]-L-lysine = [E2 ubiquitin-conjugating enzyme]-L-cysteine + N(6)-ubiquitinyl-[acceptor protein]-L-lysine.</text>
        <dbReference type="EC" id="2.3.2.27"/>
    </reaction>
</comment>
<reference evidence="11" key="2">
    <citation type="journal article" date="2015" name="Data Brief">
        <title>Shoot transcriptome of the giant reed, Arundo donax.</title>
        <authorList>
            <person name="Barrero R.A."/>
            <person name="Guerrero F.D."/>
            <person name="Moolhuijzen P."/>
            <person name="Goolsby J.A."/>
            <person name="Tidwell J."/>
            <person name="Bellgard S.E."/>
            <person name="Bellgard M.I."/>
        </authorList>
    </citation>
    <scope>NUCLEOTIDE SEQUENCE</scope>
    <source>
        <tissue evidence="11">Shoot tissue taken approximately 20 cm above the soil surface</tissue>
    </source>
</reference>
<evidence type="ECO:0000256" key="8">
    <source>
        <dbReference type="PROSITE-ProRule" id="PRU00175"/>
    </source>
</evidence>
<dbReference type="PANTHER" id="PTHR22937:SF65">
    <property type="entry name" value="E3 UBIQUITIN-PROTEIN LIGASE ARK2C"/>
    <property type="match status" value="1"/>
</dbReference>
<accession>A0A0A9D829</accession>
<dbReference type="PROSITE" id="PS50089">
    <property type="entry name" value="ZF_RING_2"/>
    <property type="match status" value="1"/>
</dbReference>
<keyword evidence="3" id="KW-0808">Transferase</keyword>
<keyword evidence="6" id="KW-0833">Ubl conjugation pathway</keyword>
<keyword evidence="7" id="KW-0862">Zinc</keyword>
<feature type="region of interest" description="Disordered" evidence="9">
    <location>
        <begin position="1"/>
        <end position="36"/>
    </location>
</feature>
<dbReference type="SUPFAM" id="SSF57850">
    <property type="entry name" value="RING/U-box"/>
    <property type="match status" value="1"/>
</dbReference>
<keyword evidence="4" id="KW-0479">Metal-binding</keyword>
<dbReference type="Gene3D" id="3.30.40.10">
    <property type="entry name" value="Zinc/RING finger domain, C3HC4 (zinc finger)"/>
    <property type="match status" value="1"/>
</dbReference>
<evidence type="ECO:0000256" key="4">
    <source>
        <dbReference type="ARBA" id="ARBA00022723"/>
    </source>
</evidence>
<reference evidence="11" key="1">
    <citation type="submission" date="2014-09" db="EMBL/GenBank/DDBJ databases">
        <authorList>
            <person name="Magalhaes I.L.F."/>
            <person name="Oliveira U."/>
            <person name="Santos F.R."/>
            <person name="Vidigal T.H.D.A."/>
            <person name="Brescovit A.D."/>
            <person name="Santos A.J."/>
        </authorList>
    </citation>
    <scope>NUCLEOTIDE SEQUENCE</scope>
    <source>
        <tissue evidence="11">Shoot tissue taken approximately 20 cm above the soil surface</tissue>
    </source>
</reference>
<feature type="region of interest" description="Disordered" evidence="9">
    <location>
        <begin position="52"/>
        <end position="79"/>
    </location>
</feature>
<name>A0A0A9D829_ARUDO</name>
<evidence type="ECO:0000256" key="1">
    <source>
        <dbReference type="ARBA" id="ARBA00000900"/>
    </source>
</evidence>
<evidence type="ECO:0000256" key="7">
    <source>
        <dbReference type="ARBA" id="ARBA00022833"/>
    </source>
</evidence>
<keyword evidence="5 8" id="KW-0863">Zinc-finger</keyword>
<dbReference type="CDD" id="cd16469">
    <property type="entry name" value="RING-H2_RNF24-like"/>
    <property type="match status" value="1"/>
</dbReference>
<protein>
    <recommendedName>
        <fullName evidence="2">RING-type E3 ubiquitin transferase</fullName>
        <ecNumber evidence="2">2.3.2.27</ecNumber>
    </recommendedName>
</protein>
<evidence type="ECO:0000256" key="3">
    <source>
        <dbReference type="ARBA" id="ARBA00022679"/>
    </source>
</evidence>
<dbReference type="AlphaFoldDB" id="A0A0A9D829"/>
<proteinExistence type="predicted"/>
<dbReference type="InterPro" id="IPR001841">
    <property type="entry name" value="Znf_RING"/>
</dbReference>
<dbReference type="GO" id="GO:0008270">
    <property type="term" value="F:zinc ion binding"/>
    <property type="evidence" value="ECO:0007669"/>
    <property type="project" value="UniProtKB-KW"/>
</dbReference>
<dbReference type="InterPro" id="IPR045191">
    <property type="entry name" value="MBR1/2-like"/>
</dbReference>
<evidence type="ECO:0000256" key="6">
    <source>
        <dbReference type="ARBA" id="ARBA00022786"/>
    </source>
</evidence>
<dbReference type="SMART" id="SM00184">
    <property type="entry name" value="RING"/>
    <property type="match status" value="1"/>
</dbReference>
<feature type="domain" description="RING-type" evidence="10">
    <location>
        <begin position="452"/>
        <end position="493"/>
    </location>
</feature>
<evidence type="ECO:0000256" key="5">
    <source>
        <dbReference type="ARBA" id="ARBA00022771"/>
    </source>
</evidence>
<evidence type="ECO:0000259" key="10">
    <source>
        <dbReference type="PROSITE" id="PS50089"/>
    </source>
</evidence>
<organism evidence="11">
    <name type="scientific">Arundo donax</name>
    <name type="common">Giant reed</name>
    <name type="synonym">Donax arundinaceus</name>
    <dbReference type="NCBI Taxonomy" id="35708"/>
    <lineage>
        <taxon>Eukaryota</taxon>
        <taxon>Viridiplantae</taxon>
        <taxon>Streptophyta</taxon>
        <taxon>Embryophyta</taxon>
        <taxon>Tracheophyta</taxon>
        <taxon>Spermatophyta</taxon>
        <taxon>Magnoliopsida</taxon>
        <taxon>Liliopsida</taxon>
        <taxon>Poales</taxon>
        <taxon>Poaceae</taxon>
        <taxon>PACMAD clade</taxon>
        <taxon>Arundinoideae</taxon>
        <taxon>Arundineae</taxon>
        <taxon>Arundo</taxon>
    </lineage>
</organism>
<dbReference type="PANTHER" id="PTHR22937">
    <property type="entry name" value="E3 UBIQUITIN-PROTEIN LIGASE RNF165"/>
    <property type="match status" value="1"/>
</dbReference>
<dbReference type="InterPro" id="IPR013083">
    <property type="entry name" value="Znf_RING/FYVE/PHD"/>
</dbReference>
<evidence type="ECO:0000313" key="11">
    <source>
        <dbReference type="EMBL" id="JAD81815.1"/>
    </source>
</evidence>
<evidence type="ECO:0000256" key="2">
    <source>
        <dbReference type="ARBA" id="ARBA00012483"/>
    </source>
</evidence>
<feature type="compositionally biased region" description="Polar residues" evidence="9">
    <location>
        <begin position="11"/>
        <end position="36"/>
    </location>
</feature>